<dbReference type="EMBL" id="MHMY01000006">
    <property type="protein sequence ID" value="OGZ35841.1"/>
    <property type="molecule type" value="Genomic_DNA"/>
</dbReference>
<proteinExistence type="predicted"/>
<accession>A0A1G2FE52</accession>
<keyword evidence="1" id="KW-0812">Transmembrane</keyword>
<feature type="transmembrane region" description="Helical" evidence="1">
    <location>
        <begin position="21"/>
        <end position="44"/>
    </location>
</feature>
<sequence>MFKSDEKLNRFSAGSGFLENKTLIIIALLVLLIVAFSAAVYFIYREEPIPLDELPGVSGTIKEIKENEIVIIDQYWAHEGEKYIEIKEEKIILIDDKTVIKKTFRDYSEDYDPEIEGVRMAYKDIQLTDLKAGDYIEALYRKSKKDKIFRAFKIIVFY</sequence>
<evidence type="ECO:0000313" key="2">
    <source>
        <dbReference type="EMBL" id="OGZ35841.1"/>
    </source>
</evidence>
<evidence type="ECO:0000256" key="1">
    <source>
        <dbReference type="SAM" id="Phobius"/>
    </source>
</evidence>
<protein>
    <submittedName>
        <fullName evidence="2">Uncharacterized protein</fullName>
    </submittedName>
</protein>
<keyword evidence="1" id="KW-1133">Transmembrane helix</keyword>
<organism evidence="2 3">
    <name type="scientific">Candidatus Portnoybacteria bacterium RIFCSPHIGHO2_01_FULL_40_12b</name>
    <dbReference type="NCBI Taxonomy" id="1801994"/>
    <lineage>
        <taxon>Bacteria</taxon>
        <taxon>Candidatus Portnoyibacteriota</taxon>
    </lineage>
</organism>
<keyword evidence="1" id="KW-0472">Membrane</keyword>
<dbReference type="AlphaFoldDB" id="A0A1G2FE52"/>
<evidence type="ECO:0000313" key="3">
    <source>
        <dbReference type="Proteomes" id="UP000176974"/>
    </source>
</evidence>
<comment type="caution">
    <text evidence="2">The sequence shown here is derived from an EMBL/GenBank/DDBJ whole genome shotgun (WGS) entry which is preliminary data.</text>
</comment>
<reference evidence="2 3" key="1">
    <citation type="journal article" date="2016" name="Nat. Commun.">
        <title>Thousands of microbial genomes shed light on interconnected biogeochemical processes in an aquifer system.</title>
        <authorList>
            <person name="Anantharaman K."/>
            <person name="Brown C.T."/>
            <person name="Hug L.A."/>
            <person name="Sharon I."/>
            <person name="Castelle C.J."/>
            <person name="Probst A.J."/>
            <person name="Thomas B.C."/>
            <person name="Singh A."/>
            <person name="Wilkins M.J."/>
            <person name="Karaoz U."/>
            <person name="Brodie E.L."/>
            <person name="Williams K.H."/>
            <person name="Hubbard S.S."/>
            <person name="Banfield J.F."/>
        </authorList>
    </citation>
    <scope>NUCLEOTIDE SEQUENCE [LARGE SCALE GENOMIC DNA]</scope>
</reference>
<dbReference type="Proteomes" id="UP000176974">
    <property type="component" value="Unassembled WGS sequence"/>
</dbReference>
<gene>
    <name evidence="2" type="ORF">A2815_00395</name>
</gene>
<name>A0A1G2FE52_9BACT</name>